<organism evidence="8 9">
    <name type="scientific">Butyrivibrio proteoclasticus (strain ATCC 51982 / DSM 14932 / B316)</name>
    <name type="common">Clostridium proteoclasticum</name>
    <dbReference type="NCBI Taxonomy" id="515622"/>
    <lineage>
        <taxon>Bacteria</taxon>
        <taxon>Bacillati</taxon>
        <taxon>Bacillota</taxon>
        <taxon>Clostridia</taxon>
        <taxon>Lachnospirales</taxon>
        <taxon>Lachnospiraceae</taxon>
        <taxon>Butyrivibrio</taxon>
    </lineage>
</organism>
<dbReference type="PROSITE" id="PS51918">
    <property type="entry name" value="RADICAL_SAM"/>
    <property type="match status" value="1"/>
</dbReference>
<keyword evidence="5 6" id="KW-0411">Iron-sulfur</keyword>
<keyword evidence="3 6" id="KW-0479">Metal-binding</keyword>
<comment type="cofactor">
    <cofactor evidence="6">
        <name>[4Fe-4S] cluster</name>
        <dbReference type="ChEBI" id="CHEBI:49883"/>
    </cofactor>
    <text evidence="6">Binds 1 [4Fe-4S] cluster. The cluster is coordinated with 3 cysteines and an exchangeable S-adenosyl-L-methionine.</text>
</comment>
<keyword evidence="9" id="KW-1185">Reference proteome</keyword>
<dbReference type="InterPro" id="IPR007197">
    <property type="entry name" value="rSAM"/>
</dbReference>
<reference evidence="8 9" key="1">
    <citation type="journal article" date="2010" name="PLoS ONE">
        <title>The glycobiome of the rumen bacterium Butyrivibrio proteoclasticus B316(T) highlights adaptation to a polysaccharide-rich environment.</title>
        <authorList>
            <person name="Kelly W.J."/>
            <person name="Leahy S.C."/>
            <person name="Altermann E."/>
            <person name="Yeoman C.J."/>
            <person name="Dunne J.C."/>
            <person name="Kong Z."/>
            <person name="Pacheco D.M."/>
            <person name="Li D."/>
            <person name="Noel S.J."/>
            <person name="Moon C.D."/>
            <person name="Cookson A.L."/>
            <person name="Attwood G.T."/>
        </authorList>
    </citation>
    <scope>NUCLEOTIDE SEQUENCE [LARGE SCALE GENOMIC DNA]</scope>
    <source>
        <strain evidence="9">ATCC 51982 / DSM 14932 / B316</strain>
    </source>
</reference>
<protein>
    <submittedName>
        <fullName evidence="8">Radical SAM domain-containing protein</fullName>
    </submittedName>
</protein>
<dbReference type="Proteomes" id="UP000001299">
    <property type="component" value="Chromosome 1"/>
</dbReference>
<gene>
    <name evidence="8" type="ordered locus">bpr_I0722</name>
</gene>
<dbReference type="GO" id="GO:0046872">
    <property type="term" value="F:metal ion binding"/>
    <property type="evidence" value="ECO:0007669"/>
    <property type="project" value="UniProtKB-KW"/>
</dbReference>
<feature type="binding site" evidence="6">
    <location>
        <position position="73"/>
    </location>
    <ligand>
        <name>[4Fe-4S] cluster</name>
        <dbReference type="ChEBI" id="CHEBI:49883"/>
        <note>4Fe-4S-S-AdoMet</note>
    </ligand>
</feature>
<dbReference type="AlphaFoldDB" id="E0S0Z0"/>
<dbReference type="SFLD" id="SFLDS00029">
    <property type="entry name" value="Radical_SAM"/>
    <property type="match status" value="1"/>
</dbReference>
<evidence type="ECO:0000256" key="3">
    <source>
        <dbReference type="ARBA" id="ARBA00022723"/>
    </source>
</evidence>
<evidence type="ECO:0000256" key="1">
    <source>
        <dbReference type="ARBA" id="ARBA00022485"/>
    </source>
</evidence>
<evidence type="ECO:0000256" key="4">
    <source>
        <dbReference type="ARBA" id="ARBA00023004"/>
    </source>
</evidence>
<evidence type="ECO:0000313" key="9">
    <source>
        <dbReference type="Proteomes" id="UP000001299"/>
    </source>
</evidence>
<dbReference type="STRING" id="515622.bpr_I0722"/>
<dbReference type="NCBIfam" id="TIGR04337">
    <property type="entry name" value="AmmeMemoSam_rS"/>
    <property type="match status" value="1"/>
</dbReference>
<dbReference type="EMBL" id="CP001810">
    <property type="protein sequence ID" value="ADL33465.1"/>
    <property type="molecule type" value="Genomic_DNA"/>
</dbReference>
<keyword evidence="1" id="KW-0004">4Fe-4S</keyword>
<evidence type="ECO:0000256" key="2">
    <source>
        <dbReference type="ARBA" id="ARBA00022691"/>
    </source>
</evidence>
<dbReference type="InterPro" id="IPR016431">
    <property type="entry name" value="Pyrv-formate_lyase-activ_prd"/>
</dbReference>
<dbReference type="HOGENOM" id="CLU_044176_1_1_9"/>
<evidence type="ECO:0000313" key="8">
    <source>
        <dbReference type="EMBL" id="ADL33465.1"/>
    </source>
</evidence>
<feature type="domain" description="Radical SAM core" evidence="7">
    <location>
        <begin position="54"/>
        <end position="281"/>
    </location>
</feature>
<dbReference type="GO" id="GO:0003824">
    <property type="term" value="F:catalytic activity"/>
    <property type="evidence" value="ECO:0007669"/>
    <property type="project" value="InterPro"/>
</dbReference>
<accession>E0S0Z0</accession>
<dbReference type="Pfam" id="PF04055">
    <property type="entry name" value="Radical_SAM"/>
    <property type="match status" value="1"/>
</dbReference>
<dbReference type="CDD" id="cd01335">
    <property type="entry name" value="Radical_SAM"/>
    <property type="match status" value="1"/>
</dbReference>
<dbReference type="PANTHER" id="PTHR30352:SF5">
    <property type="entry name" value="PYRUVATE FORMATE-LYASE 1-ACTIVATING ENZYME"/>
    <property type="match status" value="1"/>
</dbReference>
<name>E0S0Z0_BUTPB</name>
<proteinExistence type="predicted"/>
<sequence length="282" mass="31405">MPRCDVCHNRCNLNEGDVGLCRARKFEDGSFKCANYGLVTSIALDPIEKKPLNLFYPGSNIISVGSYGCNLRCPFCQNHEISYGFGKEYGGGARFITPSELAEIAESYIPQGNIGVAFTYNEPLVGYEYVIDTAQEVHERGLKTVLVSNGCVSQKVAELVIPHIDAMNIDLKGFTDSYYEDVLHGNRHMVMDFIEHAAEVSHVEVTTLIVPGYNDSDAEMEELAGWISALDNGSGREKIALHISRYFPRFRMTDIPATDVDKIYHLKEIAGKYLEHVFTGNC</sequence>
<dbReference type="InterPro" id="IPR034457">
    <property type="entry name" value="Organic_radical-activating"/>
</dbReference>
<keyword evidence="4 6" id="KW-0408">Iron</keyword>
<dbReference type="PANTHER" id="PTHR30352">
    <property type="entry name" value="PYRUVATE FORMATE-LYASE-ACTIVATING ENZYME"/>
    <property type="match status" value="1"/>
</dbReference>
<dbReference type="GO" id="GO:0051539">
    <property type="term" value="F:4 iron, 4 sulfur cluster binding"/>
    <property type="evidence" value="ECO:0007669"/>
    <property type="project" value="UniProtKB-KW"/>
</dbReference>
<feature type="binding site" evidence="6">
    <location>
        <position position="69"/>
    </location>
    <ligand>
        <name>[4Fe-4S] cluster</name>
        <dbReference type="ChEBI" id="CHEBI:49883"/>
        <note>4Fe-4S-S-AdoMet</note>
    </ligand>
</feature>
<keyword evidence="2 6" id="KW-0949">S-adenosyl-L-methionine</keyword>
<dbReference type="SUPFAM" id="SSF102114">
    <property type="entry name" value="Radical SAM enzymes"/>
    <property type="match status" value="1"/>
</dbReference>
<dbReference type="KEGG" id="bpb:bpr_I0722"/>
<dbReference type="PIRSF" id="PIRSF004869">
    <property type="entry name" value="PflX_prd"/>
    <property type="match status" value="1"/>
</dbReference>
<evidence type="ECO:0000259" key="7">
    <source>
        <dbReference type="PROSITE" id="PS51918"/>
    </source>
</evidence>
<evidence type="ECO:0000256" key="5">
    <source>
        <dbReference type="ARBA" id="ARBA00023014"/>
    </source>
</evidence>
<feature type="binding site" evidence="6">
    <location>
        <position position="76"/>
    </location>
    <ligand>
        <name>[4Fe-4S] cluster</name>
        <dbReference type="ChEBI" id="CHEBI:49883"/>
        <note>4Fe-4S-S-AdoMet</note>
    </ligand>
</feature>
<dbReference type="InterPro" id="IPR013785">
    <property type="entry name" value="Aldolase_TIM"/>
</dbReference>
<evidence type="ECO:0000256" key="6">
    <source>
        <dbReference type="PIRSR" id="PIRSR004869-50"/>
    </source>
</evidence>
<dbReference type="SFLD" id="SFLDG01101">
    <property type="entry name" value="Uncharacterised_Radical_SAM_Su"/>
    <property type="match status" value="1"/>
</dbReference>
<dbReference type="InterPro" id="IPR058240">
    <property type="entry name" value="rSAM_sf"/>
</dbReference>
<dbReference type="RefSeq" id="WP_013280121.1">
    <property type="nucleotide sequence ID" value="NC_014387.1"/>
</dbReference>
<dbReference type="Gene3D" id="3.20.20.70">
    <property type="entry name" value="Aldolase class I"/>
    <property type="match status" value="1"/>
</dbReference>
<dbReference type="InterPro" id="IPR027596">
    <property type="entry name" value="AmmeMemoSam_rS"/>
</dbReference>
<dbReference type="eggNOG" id="COG1180">
    <property type="taxonomic scope" value="Bacteria"/>
</dbReference>